<comment type="similarity">
    <text evidence="1">Belongs to the peptidase M13 family.</text>
</comment>
<reference evidence="4" key="1">
    <citation type="submission" date="2023-07" db="EMBL/GenBank/DDBJ databases">
        <title>Chromosome-level genome assembly of Artemia franciscana.</title>
        <authorList>
            <person name="Jo E."/>
        </authorList>
    </citation>
    <scope>NUCLEOTIDE SEQUENCE</scope>
    <source>
        <tissue evidence="4">Whole body</tissue>
    </source>
</reference>
<dbReference type="InterPro" id="IPR042089">
    <property type="entry name" value="Peptidase_M13_dom_2"/>
</dbReference>
<gene>
    <name evidence="4" type="ORF">QYM36_013674</name>
</gene>
<dbReference type="Gene3D" id="1.10.1380.10">
    <property type="entry name" value="Neutral endopeptidase , domain2"/>
    <property type="match status" value="1"/>
</dbReference>
<sequence>MMRFLSLVLCVVAVNAKSLSSTREVCNTPECAFAANDLIEAMDQTADPCADFFQYACGGWIEKNPIPEEKSRWGNFDLLRNELNAILKTILDAPIDEADPVPVNQAKELYNACLDFDTRNSIGIQPLKDIFDTFGGWPITYGADWQGEFDWVNFAAFSKNQFNVNIFFNTYVSLDIKNTSRSLIYIDQPSLTLSRSRLLNITTDPEKAELYQGYLNYVDLVVHTFNPDVDSLPQDSHDLEGTVHFESEMAEFLVDAADRRDNEAMYNPYTVAELQAFTDSIPGGAQASPFATILLLR</sequence>
<accession>A0AA88HIW9</accession>
<dbReference type="PROSITE" id="PS51885">
    <property type="entry name" value="NEPRILYSIN"/>
    <property type="match status" value="1"/>
</dbReference>
<dbReference type="Pfam" id="PF05649">
    <property type="entry name" value="Peptidase_M13_N"/>
    <property type="match status" value="1"/>
</dbReference>
<keyword evidence="2" id="KW-0732">Signal</keyword>
<dbReference type="InterPro" id="IPR008753">
    <property type="entry name" value="Peptidase_M13_N"/>
</dbReference>
<dbReference type="InterPro" id="IPR000718">
    <property type="entry name" value="Peptidase_M13"/>
</dbReference>
<feature type="domain" description="Peptidase M13 N-terminal" evidence="3">
    <location>
        <begin position="48"/>
        <end position="281"/>
    </location>
</feature>
<evidence type="ECO:0000313" key="4">
    <source>
        <dbReference type="EMBL" id="KAK2710075.1"/>
    </source>
</evidence>
<dbReference type="PANTHER" id="PTHR11733:SF237">
    <property type="entry name" value="NEPRILYSIN-LIKE 4"/>
    <property type="match status" value="1"/>
</dbReference>
<dbReference type="Proteomes" id="UP001187531">
    <property type="component" value="Unassembled WGS sequence"/>
</dbReference>
<keyword evidence="5" id="KW-1185">Reference proteome</keyword>
<dbReference type="EMBL" id="JAVRJZ010000017">
    <property type="protein sequence ID" value="KAK2710075.1"/>
    <property type="molecule type" value="Genomic_DNA"/>
</dbReference>
<dbReference type="SUPFAM" id="SSF55486">
    <property type="entry name" value="Metalloproteases ('zincins'), catalytic domain"/>
    <property type="match status" value="1"/>
</dbReference>
<evidence type="ECO:0000259" key="3">
    <source>
        <dbReference type="Pfam" id="PF05649"/>
    </source>
</evidence>
<comment type="caution">
    <text evidence="4">The sequence shown here is derived from an EMBL/GenBank/DDBJ whole genome shotgun (WGS) entry which is preliminary data.</text>
</comment>
<evidence type="ECO:0000256" key="1">
    <source>
        <dbReference type="ARBA" id="ARBA00007357"/>
    </source>
</evidence>
<dbReference type="Gene3D" id="3.40.390.10">
    <property type="entry name" value="Collagenase (Catalytic Domain)"/>
    <property type="match status" value="1"/>
</dbReference>
<dbReference type="PANTHER" id="PTHR11733">
    <property type="entry name" value="ZINC METALLOPROTEASE FAMILY M13 NEPRILYSIN-RELATED"/>
    <property type="match status" value="1"/>
</dbReference>
<dbReference type="AlphaFoldDB" id="A0AA88HIW9"/>
<dbReference type="InterPro" id="IPR024079">
    <property type="entry name" value="MetalloPept_cat_dom_sf"/>
</dbReference>
<evidence type="ECO:0000313" key="5">
    <source>
        <dbReference type="Proteomes" id="UP001187531"/>
    </source>
</evidence>
<dbReference type="GO" id="GO:0016485">
    <property type="term" value="P:protein processing"/>
    <property type="evidence" value="ECO:0007669"/>
    <property type="project" value="TreeGrafter"/>
</dbReference>
<proteinExistence type="inferred from homology"/>
<protein>
    <recommendedName>
        <fullName evidence="3">Peptidase M13 N-terminal domain-containing protein</fullName>
    </recommendedName>
</protein>
<evidence type="ECO:0000256" key="2">
    <source>
        <dbReference type="SAM" id="SignalP"/>
    </source>
</evidence>
<organism evidence="4 5">
    <name type="scientific">Artemia franciscana</name>
    <name type="common">Brine shrimp</name>
    <name type="synonym">Artemia sanfranciscana</name>
    <dbReference type="NCBI Taxonomy" id="6661"/>
    <lineage>
        <taxon>Eukaryota</taxon>
        <taxon>Metazoa</taxon>
        <taxon>Ecdysozoa</taxon>
        <taxon>Arthropoda</taxon>
        <taxon>Crustacea</taxon>
        <taxon>Branchiopoda</taxon>
        <taxon>Anostraca</taxon>
        <taxon>Artemiidae</taxon>
        <taxon>Artemia</taxon>
    </lineage>
</organism>
<feature type="chain" id="PRO_5041643940" description="Peptidase M13 N-terminal domain-containing protein" evidence="2">
    <location>
        <begin position="17"/>
        <end position="297"/>
    </location>
</feature>
<feature type="signal peptide" evidence="2">
    <location>
        <begin position="1"/>
        <end position="16"/>
    </location>
</feature>
<dbReference type="GO" id="GO:0005886">
    <property type="term" value="C:plasma membrane"/>
    <property type="evidence" value="ECO:0007669"/>
    <property type="project" value="TreeGrafter"/>
</dbReference>
<dbReference type="GO" id="GO:0004222">
    <property type="term" value="F:metalloendopeptidase activity"/>
    <property type="evidence" value="ECO:0007669"/>
    <property type="project" value="InterPro"/>
</dbReference>
<name>A0AA88HIW9_ARTSF</name>